<name>D8LGB0_ECTSI</name>
<dbReference type="OrthoDB" id="260519at2759"/>
<protein>
    <submittedName>
        <fullName evidence="2">NAD dependent epimerase/dehydratase, putative (Partial)</fullName>
    </submittedName>
</protein>
<dbReference type="EMBL" id="FN649741">
    <property type="protein sequence ID" value="CBN79009.2"/>
    <property type="molecule type" value="Genomic_DNA"/>
</dbReference>
<organism evidence="2 3">
    <name type="scientific">Ectocarpus siliculosus</name>
    <name type="common">Brown alga</name>
    <name type="synonym">Conferva siliculosa</name>
    <dbReference type="NCBI Taxonomy" id="2880"/>
    <lineage>
        <taxon>Eukaryota</taxon>
        <taxon>Sar</taxon>
        <taxon>Stramenopiles</taxon>
        <taxon>Ochrophyta</taxon>
        <taxon>PX clade</taxon>
        <taxon>Phaeophyceae</taxon>
        <taxon>Ectocarpales</taxon>
        <taxon>Ectocarpaceae</taxon>
        <taxon>Ectocarpus</taxon>
    </lineage>
</organism>
<dbReference type="InterPro" id="IPR036291">
    <property type="entry name" value="NAD(P)-bd_dom_sf"/>
</dbReference>
<proteinExistence type="predicted"/>
<dbReference type="AlphaFoldDB" id="D8LGB0"/>
<dbReference type="eggNOG" id="KOG1430">
    <property type="taxonomic scope" value="Eukaryota"/>
</dbReference>
<evidence type="ECO:0000313" key="3">
    <source>
        <dbReference type="Proteomes" id="UP000002630"/>
    </source>
</evidence>
<dbReference type="Gene3D" id="3.40.50.720">
    <property type="entry name" value="NAD(P)-binding Rossmann-like Domain"/>
    <property type="match status" value="1"/>
</dbReference>
<evidence type="ECO:0000313" key="2">
    <source>
        <dbReference type="EMBL" id="CBN79009.2"/>
    </source>
</evidence>
<dbReference type="InterPro" id="IPR051783">
    <property type="entry name" value="NAD(P)-dependent_oxidoreduct"/>
</dbReference>
<dbReference type="Proteomes" id="UP000002630">
    <property type="component" value="Linkage Group LG16"/>
</dbReference>
<feature type="non-terminal residue" evidence="2">
    <location>
        <position position="450"/>
    </location>
</feature>
<dbReference type="PANTHER" id="PTHR48079:SF6">
    <property type="entry name" value="NAD(P)-BINDING DOMAIN-CONTAINING PROTEIN-RELATED"/>
    <property type="match status" value="1"/>
</dbReference>
<evidence type="ECO:0000259" key="1">
    <source>
        <dbReference type="Pfam" id="PF01073"/>
    </source>
</evidence>
<dbReference type="GO" id="GO:0004029">
    <property type="term" value="F:aldehyde dehydrogenase (NAD+) activity"/>
    <property type="evidence" value="ECO:0007669"/>
    <property type="project" value="TreeGrafter"/>
</dbReference>
<reference evidence="2 3" key="1">
    <citation type="journal article" date="2010" name="Nature">
        <title>The Ectocarpus genome and the independent evolution of multicellularity in brown algae.</title>
        <authorList>
            <person name="Cock J.M."/>
            <person name="Sterck L."/>
            <person name="Rouze P."/>
            <person name="Scornet D."/>
            <person name="Allen A.E."/>
            <person name="Amoutzias G."/>
            <person name="Anthouard V."/>
            <person name="Artiguenave F."/>
            <person name="Aury J.M."/>
            <person name="Badger J.H."/>
            <person name="Beszteri B."/>
            <person name="Billiau K."/>
            <person name="Bonnet E."/>
            <person name="Bothwell J.H."/>
            <person name="Bowler C."/>
            <person name="Boyen C."/>
            <person name="Brownlee C."/>
            <person name="Carrano C.J."/>
            <person name="Charrier B."/>
            <person name="Cho G.Y."/>
            <person name="Coelho S.M."/>
            <person name="Collen J."/>
            <person name="Corre E."/>
            <person name="Da Silva C."/>
            <person name="Delage L."/>
            <person name="Delaroque N."/>
            <person name="Dittami S.M."/>
            <person name="Doulbeau S."/>
            <person name="Elias M."/>
            <person name="Farnham G."/>
            <person name="Gachon C.M."/>
            <person name="Gschloessl B."/>
            <person name="Heesch S."/>
            <person name="Jabbari K."/>
            <person name="Jubin C."/>
            <person name="Kawai H."/>
            <person name="Kimura K."/>
            <person name="Kloareg B."/>
            <person name="Kupper F.C."/>
            <person name="Lang D."/>
            <person name="Le Bail A."/>
            <person name="Leblanc C."/>
            <person name="Lerouge P."/>
            <person name="Lohr M."/>
            <person name="Lopez P.J."/>
            <person name="Martens C."/>
            <person name="Maumus F."/>
            <person name="Michel G."/>
            <person name="Miranda-Saavedra D."/>
            <person name="Morales J."/>
            <person name="Moreau H."/>
            <person name="Motomura T."/>
            <person name="Nagasato C."/>
            <person name="Napoli C.A."/>
            <person name="Nelson D.R."/>
            <person name="Nyvall-Collen P."/>
            <person name="Peters A.F."/>
            <person name="Pommier C."/>
            <person name="Potin P."/>
            <person name="Poulain J."/>
            <person name="Quesneville H."/>
            <person name="Read B."/>
            <person name="Rensing S.A."/>
            <person name="Ritter A."/>
            <person name="Rousvoal S."/>
            <person name="Samanta M."/>
            <person name="Samson G."/>
            <person name="Schroeder D.C."/>
            <person name="Segurens B."/>
            <person name="Strittmatter M."/>
            <person name="Tonon T."/>
            <person name="Tregear J.W."/>
            <person name="Valentin K."/>
            <person name="von Dassow P."/>
            <person name="Yamagishi T."/>
            <person name="Van de Peer Y."/>
            <person name="Wincker P."/>
        </authorList>
    </citation>
    <scope>NUCLEOTIDE SEQUENCE [LARGE SCALE GENOMIC DNA]</scope>
    <source>
        <strain evidence="3">Ec32 / CCAP1310/4</strain>
    </source>
</reference>
<dbReference type="SUPFAM" id="SSF55856">
    <property type="entry name" value="Cytochrome b5-like heme/steroid binding domain"/>
    <property type="match status" value="1"/>
</dbReference>
<dbReference type="PANTHER" id="PTHR48079">
    <property type="entry name" value="PROTEIN YEEZ"/>
    <property type="match status" value="1"/>
</dbReference>
<dbReference type="GO" id="GO:0016616">
    <property type="term" value="F:oxidoreductase activity, acting on the CH-OH group of donors, NAD or NADP as acceptor"/>
    <property type="evidence" value="ECO:0007669"/>
    <property type="project" value="InterPro"/>
</dbReference>
<keyword evidence="3" id="KW-1185">Reference proteome</keyword>
<feature type="domain" description="3-beta hydroxysteroid dehydrogenase/isomerase" evidence="1">
    <location>
        <begin position="115"/>
        <end position="305"/>
    </location>
</feature>
<gene>
    <name evidence="2" type="ORF">Esi_0165_0036</name>
</gene>
<dbReference type="InterPro" id="IPR002225">
    <property type="entry name" value="3Beta_OHSteriod_DH/Estase"/>
</dbReference>
<dbReference type="Pfam" id="PF01073">
    <property type="entry name" value="3Beta_HSD"/>
    <property type="match status" value="1"/>
</dbReference>
<dbReference type="GO" id="GO:0006694">
    <property type="term" value="P:steroid biosynthetic process"/>
    <property type="evidence" value="ECO:0007669"/>
    <property type="project" value="InterPro"/>
</dbReference>
<dbReference type="EMBL" id="FN648180">
    <property type="protein sequence ID" value="CBN79009.2"/>
    <property type="molecule type" value="Genomic_DNA"/>
</dbReference>
<dbReference type="STRING" id="2880.D8LGB0"/>
<dbReference type="InterPro" id="IPR036400">
    <property type="entry name" value="Cyt_B5-like_heme/steroid_sf"/>
</dbReference>
<dbReference type="GO" id="GO:0005737">
    <property type="term" value="C:cytoplasm"/>
    <property type="evidence" value="ECO:0007669"/>
    <property type="project" value="TreeGrafter"/>
</dbReference>
<dbReference type="OMA" id="LTYGECD"/>
<accession>D8LGB0</accession>
<dbReference type="SUPFAM" id="SSF51735">
    <property type="entry name" value="NAD(P)-binding Rossmann-fold domains"/>
    <property type="match status" value="1"/>
</dbReference>
<sequence length="450" mass="46811">MTSTDAGEKDATPVVEIKRLDPSVVNRTRQYPGLPRGTNVLVTAGGAVSAATVSLLKSAGCTVTVLGVARAASAPPNCTLVKGSALSRESCASAVAGQDVVVHAGRPSSPGAVAVAEATKNLLQAAAAASVKGFVYASSASVLFGGQDLKLISEDAPYPSRFADPPAAYIAEAEKAVLEANVDSSSGSSTMLTCSVRAAPSYGAADEEGEASSEDRLIPGLAFRARAGVRPVGDGNNAVDFVYAGNVAHALLLAAQSMLQASSATASTPPPPAVAGRAFHVTDMEPIPYGEFAARALSRLGYPDGAGGSGGMSVLLATALALLLRVLALVVSPVFEFRPALTALRVAEESAVRRLDTSRAREGLGYTPLWSQEEGLDITLHRATALRNPRAKLKHIGPFTAEEVARHSSEEDAWIIVDGKYFYCTRCAYTKRAAINIDVQEFSEIKRLER</sequence>
<dbReference type="InParanoid" id="D8LGB0"/>